<name>A0ABV2B1B1_9GAMM</name>
<evidence type="ECO:0000313" key="3">
    <source>
        <dbReference type="EMBL" id="MES1929680.1"/>
    </source>
</evidence>
<evidence type="ECO:0000256" key="1">
    <source>
        <dbReference type="SAM" id="Phobius"/>
    </source>
</evidence>
<keyword evidence="1" id="KW-0472">Membrane</keyword>
<sequence>MLKSFATAAALLAGLAFTGIASATQIDFFNAAGADVNFGHQSTFDDLRVRAFRYRAPFAQTDNYRERDLFQYNGDGRFAGRPDRYGVGVSVDANQRNVLGVNEFLAIDFARYARNNAGFFENNLLFTIGSLDTNDVVDFFIGQPNHESSILFGSLSGDANGLGFGTFQIAGSEFMRPNGGFSNLYLVGNTGGVVLQSVRDLPEPSLLAMFAFGLLGLGYVARKRRNV</sequence>
<comment type="caution">
    <text evidence="3">The sequence shown here is derived from an EMBL/GenBank/DDBJ whole genome shotgun (WGS) entry which is preliminary data.</text>
</comment>
<feature type="transmembrane region" description="Helical" evidence="1">
    <location>
        <begin position="204"/>
        <end position="221"/>
    </location>
</feature>
<keyword evidence="2" id="KW-0732">Signal</keyword>
<keyword evidence="4" id="KW-1185">Reference proteome</keyword>
<dbReference type="RefSeq" id="WP_353111185.1">
    <property type="nucleotide sequence ID" value="NZ_APND01000003.1"/>
</dbReference>
<gene>
    <name evidence="3" type="ORF">SADO_10499</name>
</gene>
<proteinExistence type="predicted"/>
<protein>
    <recommendedName>
        <fullName evidence="5">PEP-CTERM protein-sorting domain-containing protein</fullName>
    </recommendedName>
</protein>
<reference evidence="3 4" key="1">
    <citation type="submission" date="2013-03" db="EMBL/GenBank/DDBJ databases">
        <title>Salinisphaera dokdonensis CL-ES53 Genome Sequencing.</title>
        <authorList>
            <person name="Li C."/>
            <person name="Lai Q."/>
            <person name="Shao Z."/>
        </authorList>
    </citation>
    <scope>NUCLEOTIDE SEQUENCE [LARGE SCALE GENOMIC DNA]</scope>
    <source>
        <strain evidence="3 4">CL-ES53</strain>
    </source>
</reference>
<keyword evidence="1" id="KW-0812">Transmembrane</keyword>
<feature type="chain" id="PRO_5046435939" description="PEP-CTERM protein-sorting domain-containing protein" evidence="2">
    <location>
        <begin position="24"/>
        <end position="227"/>
    </location>
</feature>
<accession>A0ABV2B1B1</accession>
<dbReference type="Proteomes" id="UP001460888">
    <property type="component" value="Unassembled WGS sequence"/>
</dbReference>
<evidence type="ECO:0000313" key="4">
    <source>
        <dbReference type="Proteomes" id="UP001460888"/>
    </source>
</evidence>
<organism evidence="3 4">
    <name type="scientific">Salinisphaera dokdonensis CL-ES53</name>
    <dbReference type="NCBI Taxonomy" id="1304272"/>
    <lineage>
        <taxon>Bacteria</taxon>
        <taxon>Pseudomonadati</taxon>
        <taxon>Pseudomonadota</taxon>
        <taxon>Gammaproteobacteria</taxon>
        <taxon>Salinisphaerales</taxon>
        <taxon>Salinisphaeraceae</taxon>
        <taxon>Salinisphaera</taxon>
    </lineage>
</organism>
<dbReference type="InterPro" id="IPR013424">
    <property type="entry name" value="Ice-binding_C"/>
</dbReference>
<evidence type="ECO:0008006" key="5">
    <source>
        <dbReference type="Google" id="ProtNLM"/>
    </source>
</evidence>
<keyword evidence="1" id="KW-1133">Transmembrane helix</keyword>
<evidence type="ECO:0000256" key="2">
    <source>
        <dbReference type="SAM" id="SignalP"/>
    </source>
</evidence>
<dbReference type="EMBL" id="APND01000003">
    <property type="protein sequence ID" value="MES1929680.1"/>
    <property type="molecule type" value="Genomic_DNA"/>
</dbReference>
<dbReference type="NCBIfam" id="TIGR02595">
    <property type="entry name" value="PEP_CTERM"/>
    <property type="match status" value="1"/>
</dbReference>
<feature type="signal peptide" evidence="2">
    <location>
        <begin position="1"/>
        <end position="23"/>
    </location>
</feature>